<feature type="compositionally biased region" description="Polar residues" evidence="1">
    <location>
        <begin position="48"/>
        <end position="68"/>
    </location>
</feature>
<accession>A0A498NV20</accession>
<dbReference type="Proteomes" id="UP000290572">
    <property type="component" value="Unassembled WGS sequence"/>
</dbReference>
<reference evidence="2 3" key="1">
    <citation type="submission" date="2018-03" db="EMBL/GenBank/DDBJ databases">
        <title>Draft genome sequence of Rohu Carp (Labeo rohita).</title>
        <authorList>
            <person name="Das P."/>
            <person name="Kushwaha B."/>
            <person name="Joshi C.G."/>
            <person name="Kumar D."/>
            <person name="Nagpure N.S."/>
            <person name="Sahoo L."/>
            <person name="Das S.P."/>
            <person name="Bit A."/>
            <person name="Patnaik S."/>
            <person name="Meher P.K."/>
            <person name="Jayasankar P."/>
            <person name="Koringa P.G."/>
            <person name="Patel N.V."/>
            <person name="Hinsu A.T."/>
            <person name="Kumar R."/>
            <person name="Pandey M."/>
            <person name="Agarwal S."/>
            <person name="Srivastava S."/>
            <person name="Singh M."/>
            <person name="Iquebal M.A."/>
            <person name="Jaiswal S."/>
            <person name="Angadi U.B."/>
            <person name="Kumar N."/>
            <person name="Raza M."/>
            <person name="Shah T.M."/>
            <person name="Rai A."/>
            <person name="Jena J.K."/>
        </authorList>
    </citation>
    <scope>NUCLEOTIDE SEQUENCE [LARGE SCALE GENOMIC DNA]</scope>
    <source>
        <strain evidence="2">DASCIFA01</strain>
        <tissue evidence="2">Testis</tissue>
    </source>
</reference>
<protein>
    <submittedName>
        <fullName evidence="2">Uncharacterized protein</fullName>
    </submittedName>
</protein>
<dbReference type="EMBL" id="QBIY01011070">
    <property type="protein sequence ID" value="RXN35741.1"/>
    <property type="molecule type" value="Genomic_DNA"/>
</dbReference>
<feature type="region of interest" description="Disordered" evidence="1">
    <location>
        <begin position="48"/>
        <end position="89"/>
    </location>
</feature>
<keyword evidence="3" id="KW-1185">Reference proteome</keyword>
<dbReference type="AlphaFoldDB" id="A0A498NV20"/>
<name>A0A498NV20_LABRO</name>
<sequence length="89" mass="9614">MELKELLHAPLIAACSVDYLEKEETGQQSLAAKAAGVIYYCKRRQAGQNDITTQSRDQSGPQQLSPNLSAPMLRSPDGSETEAASETSM</sequence>
<evidence type="ECO:0000313" key="2">
    <source>
        <dbReference type="EMBL" id="RXN35741.1"/>
    </source>
</evidence>
<evidence type="ECO:0000256" key="1">
    <source>
        <dbReference type="SAM" id="MobiDB-lite"/>
    </source>
</evidence>
<gene>
    <name evidence="2" type="ORF">ROHU_003575</name>
</gene>
<organism evidence="2 3">
    <name type="scientific">Labeo rohita</name>
    <name type="common">Indian major carp</name>
    <name type="synonym">Cyprinus rohita</name>
    <dbReference type="NCBI Taxonomy" id="84645"/>
    <lineage>
        <taxon>Eukaryota</taxon>
        <taxon>Metazoa</taxon>
        <taxon>Chordata</taxon>
        <taxon>Craniata</taxon>
        <taxon>Vertebrata</taxon>
        <taxon>Euteleostomi</taxon>
        <taxon>Actinopterygii</taxon>
        <taxon>Neopterygii</taxon>
        <taxon>Teleostei</taxon>
        <taxon>Ostariophysi</taxon>
        <taxon>Cypriniformes</taxon>
        <taxon>Cyprinidae</taxon>
        <taxon>Labeoninae</taxon>
        <taxon>Labeonini</taxon>
        <taxon>Labeo</taxon>
    </lineage>
</organism>
<proteinExistence type="predicted"/>
<comment type="caution">
    <text evidence="2">The sequence shown here is derived from an EMBL/GenBank/DDBJ whole genome shotgun (WGS) entry which is preliminary data.</text>
</comment>
<evidence type="ECO:0000313" key="3">
    <source>
        <dbReference type="Proteomes" id="UP000290572"/>
    </source>
</evidence>